<evidence type="ECO:0000313" key="7">
    <source>
        <dbReference type="Proteomes" id="UP000054877"/>
    </source>
</evidence>
<dbReference type="PANTHER" id="PTHR37419">
    <property type="entry name" value="SERINE/THREONINE-PROTEIN KINASE TOXIN HIPA"/>
    <property type="match status" value="1"/>
</dbReference>
<dbReference type="EMBL" id="LNYX01000014">
    <property type="protein sequence ID" value="KTD63891.1"/>
    <property type="molecule type" value="Genomic_DNA"/>
</dbReference>
<dbReference type="Pfam" id="PF07804">
    <property type="entry name" value="HipA_C"/>
    <property type="match status" value="1"/>
</dbReference>
<dbReference type="Proteomes" id="UP000054877">
    <property type="component" value="Unassembled WGS sequence"/>
</dbReference>
<dbReference type="RefSeq" id="WP_058483342.1">
    <property type="nucleotide sequence ID" value="NZ_CAAAII010000001.1"/>
</dbReference>
<keyword evidence="7" id="KW-1185">Reference proteome</keyword>
<dbReference type="InterPro" id="IPR017508">
    <property type="entry name" value="HipA_N1"/>
</dbReference>
<reference evidence="6 7" key="1">
    <citation type="submission" date="2015-11" db="EMBL/GenBank/DDBJ databases">
        <title>Genomic analysis of 38 Legionella species identifies large and diverse effector repertoires.</title>
        <authorList>
            <person name="Burstein D."/>
            <person name="Amaro F."/>
            <person name="Zusman T."/>
            <person name="Lifshitz Z."/>
            <person name="Cohen O."/>
            <person name="Gilbert J.A."/>
            <person name="Pupko T."/>
            <person name="Shuman H.A."/>
            <person name="Segal G."/>
        </authorList>
    </citation>
    <scope>NUCLEOTIDE SEQUENCE [LARGE SCALE GENOMIC DNA]</scope>
    <source>
        <strain evidence="6 7">Mt.St.Helens-9</strain>
    </source>
</reference>
<comment type="caution">
    <text evidence="6">The sequence shown here is derived from an EMBL/GenBank/DDBJ whole genome shotgun (WGS) entry which is preliminary data.</text>
</comment>
<dbReference type="STRING" id="452.Lspi_1410"/>
<accession>A0A0W0Z528</accession>
<evidence type="ECO:0000259" key="5">
    <source>
        <dbReference type="Pfam" id="PF13657"/>
    </source>
</evidence>
<gene>
    <name evidence="6" type="primary">hipA_1</name>
    <name evidence="6" type="ORF">Lspi_1410</name>
</gene>
<evidence type="ECO:0000313" key="6">
    <source>
        <dbReference type="EMBL" id="KTD63891.1"/>
    </source>
</evidence>
<evidence type="ECO:0000256" key="1">
    <source>
        <dbReference type="ARBA" id="ARBA00010164"/>
    </source>
</evidence>
<keyword evidence="2" id="KW-0808">Transferase</keyword>
<comment type="similarity">
    <text evidence="1">Belongs to the HipA Ser/Thr kinase family.</text>
</comment>
<organism evidence="6 7">
    <name type="scientific">Legionella spiritensis</name>
    <dbReference type="NCBI Taxonomy" id="452"/>
    <lineage>
        <taxon>Bacteria</taxon>
        <taxon>Pseudomonadati</taxon>
        <taxon>Pseudomonadota</taxon>
        <taxon>Gammaproteobacteria</taxon>
        <taxon>Legionellales</taxon>
        <taxon>Legionellaceae</taxon>
        <taxon>Legionella</taxon>
    </lineage>
</organism>
<dbReference type="PANTHER" id="PTHR37419:SF1">
    <property type="entry name" value="SERINE_THREONINE-PROTEIN KINASE TOXIN HIPA"/>
    <property type="match status" value="1"/>
</dbReference>
<feature type="domain" description="HipA N-terminal subdomain 1" evidence="5">
    <location>
        <begin position="10"/>
        <end position="108"/>
    </location>
</feature>
<dbReference type="InterPro" id="IPR012893">
    <property type="entry name" value="HipA-like_C"/>
</dbReference>
<dbReference type="GO" id="GO:0005829">
    <property type="term" value="C:cytosol"/>
    <property type="evidence" value="ECO:0007669"/>
    <property type="project" value="TreeGrafter"/>
</dbReference>
<name>A0A0W0Z528_LEGSP</name>
<evidence type="ECO:0000259" key="4">
    <source>
        <dbReference type="Pfam" id="PF07804"/>
    </source>
</evidence>
<proteinExistence type="inferred from homology"/>
<evidence type="ECO:0000256" key="3">
    <source>
        <dbReference type="ARBA" id="ARBA00022777"/>
    </source>
</evidence>
<keyword evidence="3" id="KW-0418">Kinase</keyword>
<protein>
    <submittedName>
        <fullName evidence="6">HipA protein, DNA binding regulator</fullName>
    </submittedName>
</protein>
<evidence type="ECO:0000256" key="2">
    <source>
        <dbReference type="ARBA" id="ARBA00022679"/>
    </source>
</evidence>
<dbReference type="OrthoDB" id="9805913at2"/>
<dbReference type="InterPro" id="IPR052028">
    <property type="entry name" value="HipA_Ser/Thr_kinase"/>
</dbReference>
<dbReference type="PATRIC" id="fig|452.5.peg.1560"/>
<dbReference type="AlphaFoldDB" id="A0A0W0Z528"/>
<dbReference type="Gene3D" id="1.10.1070.20">
    <property type="match status" value="1"/>
</dbReference>
<dbReference type="GO" id="GO:0004674">
    <property type="term" value="F:protein serine/threonine kinase activity"/>
    <property type="evidence" value="ECO:0007669"/>
    <property type="project" value="TreeGrafter"/>
</dbReference>
<sequence length="395" mass="45165">MNDYKAINELEIYKKTEFAGVLRRTEYGCEFELNSTFRSHSNEAYFSYCITKDTAKIVMQGDNLPPFFAGLLPEGRRLNALVDKIKTSKDDLFSLFSAVGSDCIGDIYVGNPAKAEFPPAKKLEEVNFYSLFEETIAPESPLFDSKALAGVQEKISASMISFPLKLTKTGKSYILKLNPGDKNNLIQNEFCCLQLAKQCGFTVAKAKLVYDKNKNTGLLVERFDRYNEKRIHQEDACQFLNRYPADKYRITVNQIADAIMLIANAPQLEILNLLSQIAFSYLICNGDLHAKNISLQTLEDETITLTPLYDLISTAIYSDFNMAIKMDGRDDNMKRKIFTDFAERYQISVKVMNATLDKLLKRFTKYYPGLFTFEMTDKKKNLLDRMIAKRIRDLQ</sequence>
<feature type="domain" description="HipA-like C-terminal" evidence="4">
    <location>
        <begin position="148"/>
        <end position="363"/>
    </location>
</feature>
<dbReference type="Pfam" id="PF13657">
    <property type="entry name" value="Couple_hipA"/>
    <property type="match status" value="1"/>
</dbReference>
<dbReference type="NCBIfam" id="TIGR03071">
    <property type="entry name" value="couple_hipA"/>
    <property type="match status" value="1"/>
</dbReference>